<gene>
    <name evidence="1" type="ORF">NQ176_g3594</name>
</gene>
<reference evidence="1" key="1">
    <citation type="submission" date="2022-08" db="EMBL/GenBank/DDBJ databases">
        <title>Genome Sequence of Lecanicillium fungicola.</title>
        <authorList>
            <person name="Buettner E."/>
        </authorList>
    </citation>
    <scope>NUCLEOTIDE SEQUENCE</scope>
    <source>
        <strain evidence="1">Babe33</strain>
    </source>
</reference>
<comment type="caution">
    <text evidence="1">The sequence shown here is derived from an EMBL/GenBank/DDBJ whole genome shotgun (WGS) entry which is preliminary data.</text>
</comment>
<evidence type="ECO:0000313" key="2">
    <source>
        <dbReference type="Proteomes" id="UP001143910"/>
    </source>
</evidence>
<organism evidence="1 2">
    <name type="scientific">Zarea fungicola</name>
    <dbReference type="NCBI Taxonomy" id="93591"/>
    <lineage>
        <taxon>Eukaryota</taxon>
        <taxon>Fungi</taxon>
        <taxon>Dikarya</taxon>
        <taxon>Ascomycota</taxon>
        <taxon>Pezizomycotina</taxon>
        <taxon>Sordariomycetes</taxon>
        <taxon>Hypocreomycetidae</taxon>
        <taxon>Hypocreales</taxon>
        <taxon>Cordycipitaceae</taxon>
        <taxon>Zarea</taxon>
    </lineage>
</organism>
<evidence type="ECO:0000313" key="1">
    <source>
        <dbReference type="EMBL" id="KAJ2978844.1"/>
    </source>
</evidence>
<dbReference type="EMBL" id="JANJQO010000338">
    <property type="protein sequence ID" value="KAJ2978844.1"/>
    <property type="molecule type" value="Genomic_DNA"/>
</dbReference>
<keyword evidence="2" id="KW-1185">Reference proteome</keyword>
<proteinExistence type="predicted"/>
<protein>
    <submittedName>
        <fullName evidence="1">Uncharacterized protein</fullName>
    </submittedName>
</protein>
<name>A0ACC1NIS6_9HYPO</name>
<accession>A0ACC1NIS6</accession>
<sequence length="194" mass="21103">MESTQSLANRELAITGEPWTSPAPEAAGHQLVQLSLPVLDALAKQDLDTARILSKNPAISPYIASDACSGTWKMRADQIRANAGDADWVTRLIVDSTGTVVGRAGFHGPPDEKGMVEVGYSVDPLHRRQGHARAALKIMLDMAAKDARVKVVRASTQPINIASRSLIDQYEFKEVGEQWDEEDGLETVLEVDMP</sequence>
<dbReference type="Proteomes" id="UP001143910">
    <property type="component" value="Unassembled WGS sequence"/>
</dbReference>